<dbReference type="GO" id="GO:0000724">
    <property type="term" value="P:double-strand break repair via homologous recombination"/>
    <property type="evidence" value="ECO:0007669"/>
    <property type="project" value="TreeGrafter"/>
</dbReference>
<dbReference type="EMBL" id="ADAS02000099">
    <property type="protein sequence ID" value="OAV90543.1"/>
    <property type="molecule type" value="Genomic_DNA"/>
</dbReference>
<dbReference type="SUPFAM" id="SSF52540">
    <property type="entry name" value="P-loop containing nucleoside triphosphate hydrolases"/>
    <property type="match status" value="1"/>
</dbReference>
<reference evidence="8" key="1">
    <citation type="submission" date="2009-11" db="EMBL/GenBank/DDBJ databases">
        <authorList>
            <consortium name="The Broad Institute Genome Sequencing Platform"/>
            <person name="Ward D."/>
            <person name="Feldgarden M."/>
            <person name="Earl A."/>
            <person name="Young S.K."/>
            <person name="Zeng Q."/>
            <person name="Koehrsen M."/>
            <person name="Alvarado L."/>
            <person name="Berlin A."/>
            <person name="Bochicchio J."/>
            <person name="Borenstein D."/>
            <person name="Chapman S.B."/>
            <person name="Chen Z."/>
            <person name="Engels R."/>
            <person name="Freedman E."/>
            <person name="Gellesch M."/>
            <person name="Goldberg J."/>
            <person name="Griggs A."/>
            <person name="Gujja S."/>
            <person name="Heilman E."/>
            <person name="Heiman D."/>
            <person name="Hepburn T."/>
            <person name="Howarth C."/>
            <person name="Jen D."/>
            <person name="Larson L."/>
            <person name="Lewis B."/>
            <person name="Mehta T."/>
            <person name="Park D."/>
            <person name="Pearson M."/>
            <person name="Roberts A."/>
            <person name="Saif S."/>
            <person name="Shea T."/>
            <person name="Shenoy N."/>
            <person name="Sisk P."/>
            <person name="Stolte C."/>
            <person name="Sykes S."/>
            <person name="Thomson T."/>
            <person name="Walk T."/>
            <person name="White J."/>
            <person name="Yandava C."/>
            <person name="Izard J."/>
            <person name="Baranova O.V."/>
            <person name="Blanton J.M."/>
            <person name="Tanner A.C."/>
            <person name="Dewhirst F.E."/>
            <person name="Haas B."/>
            <person name="Nusbaum C."/>
            <person name="Birren B."/>
        </authorList>
    </citation>
    <scope>NUCLEOTIDE SEQUENCE [LARGE SCALE GENOMIC DNA]</scope>
    <source>
        <strain evidence="8">1-1 BBBD Race 1</strain>
    </source>
</reference>
<protein>
    <recommendedName>
        <fullName evidence="5">DNA 3'-5' helicase</fullName>
        <ecNumber evidence="5">5.6.2.4</ecNumber>
    </recommendedName>
</protein>
<reference evidence="9" key="4">
    <citation type="submission" date="2025-05" db="UniProtKB">
        <authorList>
            <consortium name="EnsemblFungi"/>
        </authorList>
    </citation>
    <scope>IDENTIFICATION</scope>
    <source>
        <strain evidence="9">isolate 1-1 / race 1 (BBBD)</strain>
    </source>
</reference>
<feature type="domain" description="Helicase ATP-binding" evidence="7">
    <location>
        <begin position="50"/>
        <end position="245"/>
    </location>
</feature>
<evidence type="ECO:0000259" key="7">
    <source>
        <dbReference type="PROSITE" id="PS51192"/>
    </source>
</evidence>
<dbReference type="Proteomes" id="UP000005240">
    <property type="component" value="Unassembled WGS sequence"/>
</dbReference>
<reference evidence="9 10" key="3">
    <citation type="journal article" date="2017" name="G3 (Bethesda)">
        <title>Comparative analysis highlights variable genome content of wheat rusts and divergence of the mating loci.</title>
        <authorList>
            <person name="Cuomo C.A."/>
            <person name="Bakkeren G."/>
            <person name="Khalil H.B."/>
            <person name="Panwar V."/>
            <person name="Joly D."/>
            <person name="Linning R."/>
            <person name="Sakthikumar S."/>
            <person name="Song X."/>
            <person name="Adiconis X."/>
            <person name="Fan L."/>
            <person name="Goldberg J.M."/>
            <person name="Levin J.Z."/>
            <person name="Young S."/>
            <person name="Zeng Q."/>
            <person name="Anikster Y."/>
            <person name="Bruce M."/>
            <person name="Wang M."/>
            <person name="Yin C."/>
            <person name="McCallum B."/>
            <person name="Szabo L.J."/>
            <person name="Hulbert S."/>
            <person name="Chen X."/>
            <person name="Fellers J.P."/>
        </authorList>
    </citation>
    <scope>NUCLEOTIDE SEQUENCE</scope>
    <source>
        <strain evidence="10">Isolate 1-1 / race 1 (BBBD)</strain>
        <strain evidence="9">isolate 1-1 / race 1 (BBBD)</strain>
    </source>
</reference>
<keyword evidence="2" id="KW-0238">DNA-binding</keyword>
<evidence type="ECO:0000313" key="9">
    <source>
        <dbReference type="EnsemblFungi" id="PTTG_08117-t43_1-p1"/>
    </source>
</evidence>
<name>A0A180GF32_PUCT1</name>
<sequence length="770" mass="86582">MSDSESASDTALTLPKRITKLSDVDLHALIKRRAKDRYGDNAKDIQISAVMDLVKRRNSFVLAGTGFGKTRIAEMYWDLFPKYKKSIVLCLNPLDSFGDNQVEEKNKAKKPISAVNLTKMNLTVEVVKDIMEGEYSFIYLSPEVLLNNALFHELFFDHNFQDQLISTVVDEAHMVYMWGLVASGKAKKIISHLKHQDRAIFRPSYGKLGSKLVLTNGVPLLLLSATCRPVAVTGILKILKLKRENVFFSKAELTRPEIRIIRIPMESSFKSCDDLGQLFGPREKTPDEKVVPSLIYSTTWALTMQALKVINTARGTTGGQNNPFSSFARRYHSCTGDLTKGDTIKDFASDKVAVMLCTMALGLGQNWKRVWMVAHFGRGDPASLFQMIGRCGQDGKPGLAIMFVEPNRKHGKNCIEDFEDDEPMAQTEDDRMDALAITPVCLRVVYSLDNLLGYVPLKEDDPNVILEKKRETDSKFDPCGCSNCKPTETSVIMRNLKHLDVDNFTSFMESPEDILAPPLDPAPDACSVAKVSRPSGLKKPLVGGLEEFATYLYSQFEDFFAAKYNLEASYSTVDDVFNIQDARIAVLATEKGYSRDCIDKLIGSEMVTGQAELLHSCIEDYQATEAYQEYTCLRNLKKNPRSNAQSKSQQPLNQAARNLDHLDPSLFQSTLNLLQAPKKTKKQQIAEDNKRRTAAKREMKKAQKAVDDQKKKEEAQKKLEEKSKRKVDDEKERKAKLAKRKAEKEAKDASQAKRKRTTLGELVNFRSGQT</sequence>
<dbReference type="InterPro" id="IPR011545">
    <property type="entry name" value="DEAD/DEAH_box_helicase_dom"/>
</dbReference>
<dbReference type="EC" id="5.6.2.4" evidence="5"/>
<dbReference type="VEuPathDB" id="FungiDB:PTTG_08117"/>
<dbReference type="PROSITE" id="PS51192">
    <property type="entry name" value="HELICASE_ATP_BIND_1"/>
    <property type="match status" value="1"/>
</dbReference>
<evidence type="ECO:0000313" key="10">
    <source>
        <dbReference type="Proteomes" id="UP000005240"/>
    </source>
</evidence>
<accession>A0A180GF32</accession>
<dbReference type="InterPro" id="IPR014001">
    <property type="entry name" value="Helicase_ATP-bd"/>
</dbReference>
<keyword evidence="3" id="KW-0413">Isomerase</keyword>
<dbReference type="GO" id="GO:0005524">
    <property type="term" value="F:ATP binding"/>
    <property type="evidence" value="ECO:0007669"/>
    <property type="project" value="InterPro"/>
</dbReference>
<dbReference type="SMART" id="SM00487">
    <property type="entry name" value="DEXDc"/>
    <property type="match status" value="1"/>
</dbReference>
<dbReference type="STRING" id="630390.A0A180GF32"/>
<gene>
    <name evidence="8" type="ORF">PTTG_08117</name>
</gene>
<dbReference type="GO" id="GO:0009378">
    <property type="term" value="F:four-way junction helicase activity"/>
    <property type="evidence" value="ECO:0007669"/>
    <property type="project" value="TreeGrafter"/>
</dbReference>
<evidence type="ECO:0000256" key="6">
    <source>
        <dbReference type="SAM" id="MobiDB-lite"/>
    </source>
</evidence>
<dbReference type="EnsemblFungi" id="PTTG_08117-t43_1">
    <property type="protein sequence ID" value="PTTG_08117-t43_1-p1"/>
    <property type="gene ID" value="PTTG_08117"/>
</dbReference>
<reference evidence="8" key="2">
    <citation type="submission" date="2016-05" db="EMBL/GenBank/DDBJ databases">
        <title>Comparative analysis highlights variable genome content of wheat rusts and divergence of the mating loci.</title>
        <authorList>
            <person name="Cuomo C.A."/>
            <person name="Bakkeren G."/>
            <person name="Szabo L."/>
            <person name="Khalil H."/>
            <person name="Joly D."/>
            <person name="Goldberg J."/>
            <person name="Young S."/>
            <person name="Zeng Q."/>
            <person name="Fellers J."/>
        </authorList>
    </citation>
    <scope>NUCLEOTIDE SEQUENCE [LARGE SCALE GENOMIC DNA]</scope>
    <source>
        <strain evidence="8">1-1 BBBD Race 1</strain>
    </source>
</reference>
<dbReference type="InterPro" id="IPR027417">
    <property type="entry name" value="P-loop_NTPase"/>
</dbReference>
<dbReference type="Gene3D" id="3.40.50.300">
    <property type="entry name" value="P-loop containing nucleotide triphosphate hydrolases"/>
    <property type="match status" value="2"/>
</dbReference>
<evidence type="ECO:0000256" key="5">
    <source>
        <dbReference type="ARBA" id="ARBA00034808"/>
    </source>
</evidence>
<dbReference type="OrthoDB" id="10261556at2759"/>
<evidence type="ECO:0000256" key="1">
    <source>
        <dbReference type="ARBA" id="ARBA00005446"/>
    </source>
</evidence>
<dbReference type="GO" id="GO:0043138">
    <property type="term" value="F:3'-5' DNA helicase activity"/>
    <property type="evidence" value="ECO:0007669"/>
    <property type="project" value="UniProtKB-EC"/>
</dbReference>
<dbReference type="GO" id="GO:0005694">
    <property type="term" value="C:chromosome"/>
    <property type="evidence" value="ECO:0007669"/>
    <property type="project" value="TreeGrafter"/>
</dbReference>
<dbReference type="GO" id="GO:0005737">
    <property type="term" value="C:cytoplasm"/>
    <property type="evidence" value="ECO:0007669"/>
    <property type="project" value="TreeGrafter"/>
</dbReference>
<evidence type="ECO:0000256" key="2">
    <source>
        <dbReference type="ARBA" id="ARBA00023125"/>
    </source>
</evidence>
<evidence type="ECO:0000313" key="8">
    <source>
        <dbReference type="EMBL" id="OAV90543.1"/>
    </source>
</evidence>
<dbReference type="Pfam" id="PF00270">
    <property type="entry name" value="DEAD"/>
    <property type="match status" value="1"/>
</dbReference>
<proteinExistence type="inferred from homology"/>
<feature type="region of interest" description="Disordered" evidence="6">
    <location>
        <begin position="677"/>
        <end position="770"/>
    </location>
</feature>
<organism evidence="8">
    <name type="scientific">Puccinia triticina (isolate 1-1 / race 1 (BBBD))</name>
    <name type="common">Brown leaf rust fungus</name>
    <dbReference type="NCBI Taxonomy" id="630390"/>
    <lineage>
        <taxon>Eukaryota</taxon>
        <taxon>Fungi</taxon>
        <taxon>Dikarya</taxon>
        <taxon>Basidiomycota</taxon>
        <taxon>Pucciniomycotina</taxon>
        <taxon>Pucciniomycetes</taxon>
        <taxon>Pucciniales</taxon>
        <taxon>Pucciniaceae</taxon>
        <taxon>Puccinia</taxon>
    </lineage>
</organism>
<evidence type="ECO:0000256" key="3">
    <source>
        <dbReference type="ARBA" id="ARBA00023235"/>
    </source>
</evidence>
<comment type="similarity">
    <text evidence="1">Belongs to the helicase family. RecQ subfamily.</text>
</comment>
<comment type="catalytic activity">
    <reaction evidence="4">
        <text>Couples ATP hydrolysis with the unwinding of duplex DNA by translocating in the 3'-5' direction.</text>
        <dbReference type="EC" id="5.6.2.4"/>
    </reaction>
</comment>
<dbReference type="GO" id="GO:0003677">
    <property type="term" value="F:DNA binding"/>
    <property type="evidence" value="ECO:0007669"/>
    <property type="project" value="UniProtKB-KW"/>
</dbReference>
<dbReference type="PANTHER" id="PTHR13710">
    <property type="entry name" value="DNA HELICASE RECQ FAMILY MEMBER"/>
    <property type="match status" value="1"/>
</dbReference>
<dbReference type="PANTHER" id="PTHR13710:SF105">
    <property type="entry name" value="ATP-DEPENDENT DNA HELICASE Q1"/>
    <property type="match status" value="1"/>
</dbReference>
<keyword evidence="10" id="KW-1185">Reference proteome</keyword>
<dbReference type="AlphaFoldDB" id="A0A180GF32"/>
<evidence type="ECO:0000256" key="4">
    <source>
        <dbReference type="ARBA" id="ARBA00034617"/>
    </source>
</evidence>
<feature type="compositionally biased region" description="Basic and acidic residues" evidence="6">
    <location>
        <begin position="684"/>
        <end position="751"/>
    </location>
</feature>